<dbReference type="KEGG" id="nnu:109114641"/>
<dbReference type="InParanoid" id="A0A1U8Q527"/>
<feature type="domain" description="NAF" evidence="6">
    <location>
        <begin position="110"/>
        <end position="140"/>
    </location>
</feature>
<evidence type="ECO:0000256" key="3">
    <source>
        <dbReference type="ARBA" id="ARBA00022741"/>
    </source>
</evidence>
<keyword evidence="4" id="KW-0418">Kinase</keyword>
<dbReference type="PANTHER" id="PTHR43895">
    <property type="entry name" value="CALCIUM/CALMODULIN-DEPENDENT PROTEIN KINASE KINASE-RELATED"/>
    <property type="match status" value="1"/>
</dbReference>
<dbReference type="SUPFAM" id="SSF56112">
    <property type="entry name" value="Protein kinase-like (PK-like)"/>
    <property type="match status" value="1"/>
</dbReference>
<gene>
    <name evidence="8" type="primary">LOC109114641</name>
</gene>
<evidence type="ECO:0000259" key="6">
    <source>
        <dbReference type="Pfam" id="PF03822"/>
    </source>
</evidence>
<dbReference type="GeneID" id="109114641"/>
<dbReference type="Proteomes" id="UP000189703">
    <property type="component" value="Unplaced"/>
</dbReference>
<dbReference type="Pfam" id="PF03822">
    <property type="entry name" value="NAF"/>
    <property type="match status" value="1"/>
</dbReference>
<dbReference type="OrthoDB" id="1927112at2759"/>
<dbReference type="InterPro" id="IPR011009">
    <property type="entry name" value="Kinase-like_dom_sf"/>
</dbReference>
<keyword evidence="7" id="KW-1185">Reference proteome</keyword>
<evidence type="ECO:0000256" key="4">
    <source>
        <dbReference type="ARBA" id="ARBA00022777"/>
    </source>
</evidence>
<accession>A0A1U8Q527</accession>
<evidence type="ECO:0000313" key="8">
    <source>
        <dbReference type="RefSeq" id="XP_019053160.1"/>
    </source>
</evidence>
<evidence type="ECO:0000256" key="5">
    <source>
        <dbReference type="ARBA" id="ARBA00022840"/>
    </source>
</evidence>
<dbReference type="GO" id="GO:0007165">
    <property type="term" value="P:signal transduction"/>
    <property type="evidence" value="ECO:0007669"/>
    <property type="project" value="InterPro"/>
</dbReference>
<reference evidence="8" key="1">
    <citation type="submission" date="2025-08" db="UniProtKB">
        <authorList>
            <consortium name="RefSeq"/>
        </authorList>
    </citation>
    <scope>IDENTIFICATION</scope>
</reference>
<dbReference type="STRING" id="4432.A0A1U8Q527"/>
<dbReference type="AlphaFoldDB" id="A0A1U8Q527"/>
<dbReference type="PANTHER" id="PTHR43895:SF123">
    <property type="entry name" value="NON-SPECIFIC SERINE_THREONINE PROTEIN KINASE"/>
    <property type="match status" value="1"/>
</dbReference>
<dbReference type="GO" id="GO:0004674">
    <property type="term" value="F:protein serine/threonine kinase activity"/>
    <property type="evidence" value="ECO:0007669"/>
    <property type="project" value="UniProtKB-KW"/>
</dbReference>
<sequence>MAVRKSWFFVLLDFHYSKVSSTIGFIRAYAICKADFTCPDWFSSEAQMLINRILEPNLEKRISISHVLECSWFKKGYKPVKFEDQKVVASSETVLLFSNSSVSFRLSGGKREMRLTLRCSTSEIMQKMEESTKPLGFNVKSLDYMANAQVSKA</sequence>
<keyword evidence="3" id="KW-0547">Nucleotide-binding</keyword>
<protein>
    <submittedName>
        <fullName evidence="8">CBL-interacting serine/threonine-protein kinase 9-like</fullName>
    </submittedName>
</protein>
<keyword evidence="1" id="KW-0723">Serine/threonine-protein kinase</keyword>
<proteinExistence type="predicted"/>
<dbReference type="GO" id="GO:0005524">
    <property type="term" value="F:ATP binding"/>
    <property type="evidence" value="ECO:0007669"/>
    <property type="project" value="UniProtKB-KW"/>
</dbReference>
<keyword evidence="2" id="KW-0808">Transferase</keyword>
<evidence type="ECO:0000256" key="1">
    <source>
        <dbReference type="ARBA" id="ARBA00022527"/>
    </source>
</evidence>
<dbReference type="InterPro" id="IPR004041">
    <property type="entry name" value="NAF_dom"/>
</dbReference>
<dbReference type="RefSeq" id="XP_019053160.1">
    <property type="nucleotide sequence ID" value="XM_019197615.1"/>
</dbReference>
<name>A0A1U8Q527_NELNU</name>
<organism evidence="7 8">
    <name type="scientific">Nelumbo nucifera</name>
    <name type="common">Sacred lotus</name>
    <dbReference type="NCBI Taxonomy" id="4432"/>
    <lineage>
        <taxon>Eukaryota</taxon>
        <taxon>Viridiplantae</taxon>
        <taxon>Streptophyta</taxon>
        <taxon>Embryophyta</taxon>
        <taxon>Tracheophyta</taxon>
        <taxon>Spermatophyta</taxon>
        <taxon>Magnoliopsida</taxon>
        <taxon>Proteales</taxon>
        <taxon>Nelumbonaceae</taxon>
        <taxon>Nelumbo</taxon>
    </lineage>
</organism>
<evidence type="ECO:0000313" key="7">
    <source>
        <dbReference type="Proteomes" id="UP000189703"/>
    </source>
</evidence>
<evidence type="ECO:0000256" key="2">
    <source>
        <dbReference type="ARBA" id="ARBA00022679"/>
    </source>
</evidence>
<dbReference type="Gene3D" id="1.10.510.10">
    <property type="entry name" value="Transferase(Phosphotransferase) domain 1"/>
    <property type="match status" value="1"/>
</dbReference>
<keyword evidence="5" id="KW-0067">ATP-binding</keyword>